<feature type="region of interest" description="Disordered" evidence="1">
    <location>
        <begin position="243"/>
        <end position="269"/>
    </location>
</feature>
<comment type="caution">
    <text evidence="2">The sequence shown here is derived from an EMBL/GenBank/DDBJ whole genome shotgun (WGS) entry which is preliminary data.</text>
</comment>
<gene>
    <name evidence="2" type="ORF">L0N21_17000</name>
</gene>
<name>A0AAE3F741_9FIRM</name>
<dbReference type="Proteomes" id="UP001199915">
    <property type="component" value="Unassembled WGS sequence"/>
</dbReference>
<feature type="compositionally biased region" description="Basic and acidic residues" evidence="1">
    <location>
        <begin position="45"/>
        <end position="63"/>
    </location>
</feature>
<feature type="compositionally biased region" description="Basic and acidic residues" evidence="1">
    <location>
        <begin position="243"/>
        <end position="258"/>
    </location>
</feature>
<dbReference type="RefSeq" id="WP_238033692.1">
    <property type="nucleotide sequence ID" value="NZ_JAKNFS010000034.1"/>
</dbReference>
<organism evidence="2 3">
    <name type="scientific">Fusicatenibacter saccharivorans</name>
    <dbReference type="NCBI Taxonomy" id="1150298"/>
    <lineage>
        <taxon>Bacteria</taxon>
        <taxon>Bacillati</taxon>
        <taxon>Bacillota</taxon>
        <taxon>Clostridia</taxon>
        <taxon>Lachnospirales</taxon>
        <taxon>Lachnospiraceae</taxon>
        <taxon>Fusicatenibacter</taxon>
    </lineage>
</organism>
<dbReference type="EMBL" id="JAKNFS010000034">
    <property type="protein sequence ID" value="MCG4767187.1"/>
    <property type="molecule type" value="Genomic_DNA"/>
</dbReference>
<protein>
    <submittedName>
        <fullName evidence="2">Uncharacterized protein</fullName>
    </submittedName>
</protein>
<evidence type="ECO:0000313" key="3">
    <source>
        <dbReference type="Proteomes" id="UP001199915"/>
    </source>
</evidence>
<dbReference type="AlphaFoldDB" id="A0AAE3F741"/>
<proteinExistence type="predicted"/>
<feature type="region of interest" description="Disordered" evidence="1">
    <location>
        <begin position="201"/>
        <end position="221"/>
    </location>
</feature>
<evidence type="ECO:0000313" key="2">
    <source>
        <dbReference type="EMBL" id="MCG4767187.1"/>
    </source>
</evidence>
<accession>A0AAE3F741</accession>
<evidence type="ECO:0000256" key="1">
    <source>
        <dbReference type="SAM" id="MobiDB-lite"/>
    </source>
</evidence>
<feature type="region of interest" description="Disordered" evidence="1">
    <location>
        <begin position="43"/>
        <end position="63"/>
    </location>
</feature>
<sequence length="381" mass="44772">MDENTLSMAEKMNQLYQEREEQYKKREKLFDDRSKQLQSLANALEKQKNSQEQKATDLDNREKELDQIQDALAAKVEDMEKQETALKIWEQETKESLAKAKQEQENELIKKRQELQMEKLQAQNLSIELQAERDNLKMMQENLKLYPDMSLPTDKETELQAKIETLQSRLSMAEKERDSKTEQMEKLQKDFDAKEAELANLQLKAEDSSTDPEVEEKLRKRNGELQGKVIELNKQVKSLQRDLDDQAKDKEELQRQLEENSNQPESHDLSAEELQNYLLTLPEFENVTTRHNTDGIIVDAVCGEKNYHFRFDSLPCYEISVPRRETKNLKEVIYQMNAEMPEYKASYDEYEKAAVLTGWYDRRISAEELVELAVDASRNFK</sequence>
<reference evidence="2" key="1">
    <citation type="submission" date="2022-01" db="EMBL/GenBank/DDBJ databases">
        <title>Collection of gut derived symbiotic bacterial strains cultured from healthy donors.</title>
        <authorList>
            <person name="Lin H."/>
            <person name="Kohout C."/>
            <person name="Waligurski E."/>
            <person name="Pamer E.G."/>
        </authorList>
    </citation>
    <scope>NUCLEOTIDE SEQUENCE</scope>
    <source>
        <strain evidence="2">DFI.5.49</strain>
    </source>
</reference>